<comment type="caution">
    <text evidence="1">The sequence shown here is derived from an EMBL/GenBank/DDBJ whole genome shotgun (WGS) entry which is preliminary data.</text>
</comment>
<protein>
    <submittedName>
        <fullName evidence="1">Kinase domain protein</fullName>
    </submittedName>
</protein>
<dbReference type="Proteomes" id="UP000030108">
    <property type="component" value="Unassembled WGS sequence"/>
</dbReference>
<keyword evidence="1" id="KW-0418">Kinase</keyword>
<name>X8J3K4_9AGAM</name>
<sequence>MDLTSALDFNTELETRAAGGYFCDIYRGQLRDGTAIAIKTVKPYDYETNDHWRKAPELIYPGSKNTIASDVYALGMETVTRSLPYSEMIVENGVYEEEDILELLSSGLLPQRPEDSIPQTDAGEVIWDVLCKCWSSDPAYRPSAADVSQIVSCEYIYSRTFQTKLSPVNLDAFSAPDFR</sequence>
<reference evidence="2" key="1">
    <citation type="journal article" date="2014" name="Genome Announc.">
        <title>Draft genome sequence of the plant-pathogenic soil fungus Rhizoctonia solani anastomosis group 3 strain Rhs1AP.</title>
        <authorList>
            <person name="Cubeta M.A."/>
            <person name="Thomas E."/>
            <person name="Dean R.A."/>
            <person name="Jabaji S."/>
            <person name="Neate S.M."/>
            <person name="Tavantzis S."/>
            <person name="Toda T."/>
            <person name="Vilgalys R."/>
            <person name="Bharathan N."/>
            <person name="Fedorova-Abrams N."/>
            <person name="Pakala S.B."/>
            <person name="Pakala S.M."/>
            <person name="Zafar N."/>
            <person name="Joardar V."/>
            <person name="Losada L."/>
            <person name="Nierman W.C."/>
        </authorList>
    </citation>
    <scope>NUCLEOTIDE SEQUENCE [LARGE SCALE GENOMIC DNA]</scope>
    <source>
        <strain evidence="2">AG-3</strain>
    </source>
</reference>
<dbReference type="InterPro" id="IPR011009">
    <property type="entry name" value="Kinase-like_dom_sf"/>
</dbReference>
<evidence type="ECO:0000313" key="2">
    <source>
        <dbReference type="Proteomes" id="UP000030108"/>
    </source>
</evidence>
<dbReference type="AlphaFoldDB" id="X8J3K4"/>
<dbReference type="GO" id="GO:0016301">
    <property type="term" value="F:kinase activity"/>
    <property type="evidence" value="ECO:0007669"/>
    <property type="project" value="UniProtKB-KW"/>
</dbReference>
<dbReference type="Gene3D" id="1.10.510.10">
    <property type="entry name" value="Transferase(Phosphotransferase) domain 1"/>
    <property type="match status" value="1"/>
</dbReference>
<evidence type="ECO:0000313" key="1">
    <source>
        <dbReference type="EMBL" id="EUC55866.1"/>
    </source>
</evidence>
<organism evidence="1 2">
    <name type="scientific">Rhizoctonia solani AG-3 Rhs1AP</name>
    <dbReference type="NCBI Taxonomy" id="1086054"/>
    <lineage>
        <taxon>Eukaryota</taxon>
        <taxon>Fungi</taxon>
        <taxon>Dikarya</taxon>
        <taxon>Basidiomycota</taxon>
        <taxon>Agaricomycotina</taxon>
        <taxon>Agaricomycetes</taxon>
        <taxon>Cantharellales</taxon>
        <taxon>Ceratobasidiaceae</taxon>
        <taxon>Rhizoctonia</taxon>
    </lineage>
</organism>
<accession>X8J3K4</accession>
<proteinExistence type="predicted"/>
<dbReference type="EMBL" id="JATN01000322">
    <property type="protein sequence ID" value="EUC55866.1"/>
    <property type="molecule type" value="Genomic_DNA"/>
</dbReference>
<keyword evidence="1" id="KW-0808">Transferase</keyword>
<gene>
    <name evidence="1" type="ORF">RSOL_142370</name>
</gene>
<dbReference type="SUPFAM" id="SSF56112">
    <property type="entry name" value="Protein kinase-like (PK-like)"/>
    <property type="match status" value="1"/>
</dbReference>